<organism evidence="1">
    <name type="scientific">Oryza nivara</name>
    <name type="common">Indian wild rice</name>
    <name type="synonym">Oryza sativa f. spontanea</name>
    <dbReference type="NCBI Taxonomy" id="4536"/>
    <lineage>
        <taxon>Eukaryota</taxon>
        <taxon>Viridiplantae</taxon>
        <taxon>Streptophyta</taxon>
        <taxon>Embryophyta</taxon>
        <taxon>Tracheophyta</taxon>
        <taxon>Spermatophyta</taxon>
        <taxon>Magnoliopsida</taxon>
        <taxon>Liliopsida</taxon>
        <taxon>Poales</taxon>
        <taxon>Poaceae</taxon>
        <taxon>BOP clade</taxon>
        <taxon>Oryzoideae</taxon>
        <taxon>Oryzeae</taxon>
        <taxon>Oryzinae</taxon>
        <taxon>Oryza</taxon>
    </lineage>
</organism>
<reference evidence="1" key="1">
    <citation type="submission" date="2015-04" db="UniProtKB">
        <authorList>
            <consortium name="EnsemblPlants"/>
        </authorList>
    </citation>
    <scope>IDENTIFICATION</scope>
    <source>
        <strain evidence="1">SL10</strain>
    </source>
</reference>
<dbReference type="Proteomes" id="UP000006591">
    <property type="component" value="Chromosome 9"/>
</dbReference>
<dbReference type="Gramene" id="ONIVA09G10120.1">
    <property type="protein sequence ID" value="ONIVA09G10120.1"/>
    <property type="gene ID" value="ONIVA09G10120"/>
</dbReference>
<proteinExistence type="predicted"/>
<reference evidence="1" key="2">
    <citation type="submission" date="2018-04" db="EMBL/GenBank/DDBJ databases">
        <title>OnivRS2 (Oryza nivara Reference Sequence Version 2).</title>
        <authorList>
            <person name="Zhang J."/>
            <person name="Kudrna D."/>
            <person name="Lee S."/>
            <person name="Talag J."/>
            <person name="Rajasekar S."/>
            <person name="Welchert J."/>
            <person name="Hsing Y.-I."/>
            <person name="Wing R.A."/>
        </authorList>
    </citation>
    <scope>NUCLEOTIDE SEQUENCE [LARGE SCALE GENOMIC DNA]</scope>
    <source>
        <strain evidence="1">SL10</strain>
    </source>
</reference>
<dbReference type="AlphaFoldDB" id="A0A0E0IJM2"/>
<evidence type="ECO:0000313" key="2">
    <source>
        <dbReference type="Proteomes" id="UP000006591"/>
    </source>
</evidence>
<dbReference type="HOGENOM" id="CLU_1889119_0_0_1"/>
<protein>
    <submittedName>
        <fullName evidence="1">Uncharacterized protein</fullName>
    </submittedName>
</protein>
<name>A0A0E0IJM2_ORYNI</name>
<evidence type="ECO:0000313" key="1">
    <source>
        <dbReference type="EnsemblPlants" id="ONIVA09G10120.1"/>
    </source>
</evidence>
<sequence length="135" mass="13939">MQRSVRRTHRVIGDGRGRVEHAVAAVEGGADGVVVEEVGLAEDQPLVGAVQRLQVGVLRVIYTETHHVDGRRQVKHTATQPLSSSSLTSHDAMYPAAPVTHTVWPCPGGSSSCCCAAAAAAAASSATTTTVIVAC</sequence>
<keyword evidence="2" id="KW-1185">Reference proteome</keyword>
<accession>A0A0E0IJM2</accession>
<dbReference type="EnsemblPlants" id="ONIVA09G10120.1">
    <property type="protein sequence ID" value="ONIVA09G10120.1"/>
    <property type="gene ID" value="ONIVA09G10120"/>
</dbReference>